<dbReference type="EMBL" id="JANPWB010000010">
    <property type="protein sequence ID" value="KAJ1134565.1"/>
    <property type="molecule type" value="Genomic_DNA"/>
</dbReference>
<reference evidence="1" key="1">
    <citation type="journal article" date="2022" name="bioRxiv">
        <title>Sequencing and chromosome-scale assembly of the giantPleurodeles waltlgenome.</title>
        <authorList>
            <person name="Brown T."/>
            <person name="Elewa A."/>
            <person name="Iarovenko S."/>
            <person name="Subramanian E."/>
            <person name="Araus A.J."/>
            <person name="Petzold A."/>
            <person name="Susuki M."/>
            <person name="Suzuki K.-i.T."/>
            <person name="Hayashi T."/>
            <person name="Toyoda A."/>
            <person name="Oliveira C."/>
            <person name="Osipova E."/>
            <person name="Leigh N.D."/>
            <person name="Simon A."/>
            <person name="Yun M.H."/>
        </authorList>
    </citation>
    <scope>NUCLEOTIDE SEQUENCE</scope>
    <source>
        <strain evidence="1">20211129_DDA</strain>
        <tissue evidence="1">Liver</tissue>
    </source>
</reference>
<proteinExistence type="predicted"/>
<sequence>MPSSHSGIIIAWGLWSHAQLMLPYAFDKSAQLSRMLRLVTNGAHQAATPPPFFINSSDQIREAEKETEEGGVQKKTQREIAPGVEMETEKENVKEIVGTVPTEVT</sequence>
<accession>A0AAV7Q321</accession>
<protein>
    <submittedName>
        <fullName evidence="1">Uncharacterized protein</fullName>
    </submittedName>
</protein>
<gene>
    <name evidence="1" type="ORF">NDU88_001016</name>
</gene>
<organism evidence="1 2">
    <name type="scientific">Pleurodeles waltl</name>
    <name type="common">Iberian ribbed newt</name>
    <dbReference type="NCBI Taxonomy" id="8319"/>
    <lineage>
        <taxon>Eukaryota</taxon>
        <taxon>Metazoa</taxon>
        <taxon>Chordata</taxon>
        <taxon>Craniata</taxon>
        <taxon>Vertebrata</taxon>
        <taxon>Euteleostomi</taxon>
        <taxon>Amphibia</taxon>
        <taxon>Batrachia</taxon>
        <taxon>Caudata</taxon>
        <taxon>Salamandroidea</taxon>
        <taxon>Salamandridae</taxon>
        <taxon>Pleurodelinae</taxon>
        <taxon>Pleurodeles</taxon>
    </lineage>
</organism>
<comment type="caution">
    <text evidence="1">The sequence shown here is derived from an EMBL/GenBank/DDBJ whole genome shotgun (WGS) entry which is preliminary data.</text>
</comment>
<evidence type="ECO:0000313" key="2">
    <source>
        <dbReference type="Proteomes" id="UP001066276"/>
    </source>
</evidence>
<dbReference type="AlphaFoldDB" id="A0AAV7Q321"/>
<name>A0AAV7Q321_PLEWA</name>
<keyword evidence="2" id="KW-1185">Reference proteome</keyword>
<dbReference type="Proteomes" id="UP001066276">
    <property type="component" value="Chromosome 6"/>
</dbReference>
<evidence type="ECO:0000313" key="1">
    <source>
        <dbReference type="EMBL" id="KAJ1134565.1"/>
    </source>
</evidence>